<keyword evidence="4" id="KW-0106">Calcium</keyword>
<dbReference type="Gene3D" id="3.30.1120.10">
    <property type="match status" value="1"/>
</dbReference>
<dbReference type="InterPro" id="IPR017850">
    <property type="entry name" value="Alkaline_phosphatase_core_sf"/>
</dbReference>
<comment type="caution">
    <text evidence="6">The sequence shown here is derived from an EMBL/GenBank/DDBJ whole genome shotgun (WGS) entry which is preliminary data.</text>
</comment>
<feature type="domain" description="Sulfatase N-terminal" evidence="5">
    <location>
        <begin position="59"/>
        <end position="416"/>
    </location>
</feature>
<evidence type="ECO:0000256" key="4">
    <source>
        <dbReference type="ARBA" id="ARBA00022837"/>
    </source>
</evidence>
<keyword evidence="7" id="KW-1185">Reference proteome</keyword>
<sequence length="544" mass="60449">MLKKTFISILIIILILGGVVWVNRFDILLYVAGKRAQIPIAANKSVTWSSGPSKETEKPNVILIVMDDMGINDVSTFGAGMVATPNIDVLASKGALFTNGYSAHANCAPARGALMTGRTPARNGFEVTPMLDNMGRLLSIIANSTPQGRPEVIYKAEVDKSNPPFEERGLPGTEVTMAEVLQEQGYQTLHIGKWHMGRNDEMKPNAQGFNESLMMDSGLYLPIEHPNVVNGMVESSIVGKFIWATMQYSVRWNSGEAFEPRGYLTDYFTEEAERAIEANANRPFFLYLAHWGVHNPLQATKEDYEAVGEIVPHHKRVYAAMLRALDRSVERIMSKLEEQGIADNTIIVLTSDNGGADYVAIDDLNAPYRGWKNTFFEGGIKVPYSITWPKAINPGTIVDVPVNHYDLMPTIAKATGANLPTNRVIDGKDLSPLWSGELSLRRENEALFWSTGSYRTVQANGWKLQLNPDSNQEFLFNLNEDPTEQINLVDSHPVKLEELRKIISEYFSELDEPAARSVILAPIGIDINRSEVLSEDGTYIIWAN</sequence>
<organism evidence="6 7">
    <name type="scientific">Glaciecola petra</name>
    <dbReference type="NCBI Taxonomy" id="3075602"/>
    <lineage>
        <taxon>Bacteria</taxon>
        <taxon>Pseudomonadati</taxon>
        <taxon>Pseudomonadota</taxon>
        <taxon>Gammaproteobacteria</taxon>
        <taxon>Alteromonadales</taxon>
        <taxon>Alteromonadaceae</taxon>
        <taxon>Glaciecola</taxon>
    </lineage>
</organism>
<dbReference type="Proteomes" id="UP001253545">
    <property type="component" value="Unassembled WGS sequence"/>
</dbReference>
<dbReference type="Gene3D" id="3.40.720.10">
    <property type="entry name" value="Alkaline Phosphatase, subunit A"/>
    <property type="match status" value="1"/>
</dbReference>
<dbReference type="EMBL" id="JAVRHX010000007">
    <property type="protein sequence ID" value="MDT0596475.1"/>
    <property type="molecule type" value="Genomic_DNA"/>
</dbReference>
<dbReference type="RefSeq" id="WP_311369999.1">
    <property type="nucleotide sequence ID" value="NZ_JAVRHX010000007.1"/>
</dbReference>
<protein>
    <submittedName>
        <fullName evidence="6">Sulfatase-like hydrolase/transferase</fullName>
    </submittedName>
</protein>
<reference evidence="6 7" key="1">
    <citation type="submission" date="2023-09" db="EMBL/GenBank/DDBJ databases">
        <authorList>
            <person name="Rey-Velasco X."/>
        </authorList>
    </citation>
    <scope>NUCLEOTIDE SEQUENCE [LARGE SCALE GENOMIC DNA]</scope>
    <source>
        <strain evidence="6 7">P117</strain>
    </source>
</reference>
<accession>A0ABU2ZV07</accession>
<evidence type="ECO:0000256" key="1">
    <source>
        <dbReference type="ARBA" id="ARBA00008779"/>
    </source>
</evidence>
<dbReference type="PANTHER" id="PTHR42693:SF53">
    <property type="entry name" value="ENDO-4-O-SULFATASE"/>
    <property type="match status" value="1"/>
</dbReference>
<gene>
    <name evidence="6" type="ORF">RM552_16590</name>
</gene>
<dbReference type="PROSITE" id="PS00149">
    <property type="entry name" value="SULFATASE_2"/>
    <property type="match status" value="1"/>
</dbReference>
<dbReference type="InterPro" id="IPR050738">
    <property type="entry name" value="Sulfatase"/>
</dbReference>
<evidence type="ECO:0000259" key="5">
    <source>
        <dbReference type="Pfam" id="PF00884"/>
    </source>
</evidence>
<dbReference type="Pfam" id="PF00884">
    <property type="entry name" value="Sulfatase"/>
    <property type="match status" value="1"/>
</dbReference>
<dbReference type="InterPro" id="IPR000917">
    <property type="entry name" value="Sulfatase_N"/>
</dbReference>
<name>A0ABU2ZV07_9ALTE</name>
<proteinExistence type="inferred from homology"/>
<evidence type="ECO:0000313" key="7">
    <source>
        <dbReference type="Proteomes" id="UP001253545"/>
    </source>
</evidence>
<keyword evidence="2" id="KW-0479">Metal-binding</keyword>
<comment type="similarity">
    <text evidence="1">Belongs to the sulfatase family.</text>
</comment>
<evidence type="ECO:0000313" key="6">
    <source>
        <dbReference type="EMBL" id="MDT0596475.1"/>
    </source>
</evidence>
<dbReference type="InterPro" id="IPR024607">
    <property type="entry name" value="Sulfatase_CS"/>
</dbReference>
<evidence type="ECO:0000256" key="2">
    <source>
        <dbReference type="ARBA" id="ARBA00022723"/>
    </source>
</evidence>
<dbReference type="PANTHER" id="PTHR42693">
    <property type="entry name" value="ARYLSULFATASE FAMILY MEMBER"/>
    <property type="match status" value="1"/>
</dbReference>
<keyword evidence="3" id="KW-0378">Hydrolase</keyword>
<dbReference type="SUPFAM" id="SSF53649">
    <property type="entry name" value="Alkaline phosphatase-like"/>
    <property type="match status" value="1"/>
</dbReference>
<evidence type="ECO:0000256" key="3">
    <source>
        <dbReference type="ARBA" id="ARBA00022801"/>
    </source>
</evidence>